<dbReference type="EMBL" id="JBBWWR010000004">
    <property type="protein sequence ID" value="KAK8967575.1"/>
    <property type="molecule type" value="Genomic_DNA"/>
</dbReference>
<evidence type="ECO:0000256" key="1">
    <source>
        <dbReference type="SAM" id="MobiDB-lite"/>
    </source>
</evidence>
<protein>
    <submittedName>
        <fullName evidence="2">Uncharacterized protein</fullName>
    </submittedName>
</protein>
<name>A0ABR2MTR5_9ASPA</name>
<gene>
    <name evidence="2" type="ORF">KSP40_PGU018361</name>
</gene>
<reference evidence="2 3" key="1">
    <citation type="journal article" date="2022" name="Nat. Plants">
        <title>Genomes of leafy and leafless Platanthera orchids illuminate the evolution of mycoheterotrophy.</title>
        <authorList>
            <person name="Li M.H."/>
            <person name="Liu K.W."/>
            <person name="Li Z."/>
            <person name="Lu H.C."/>
            <person name="Ye Q.L."/>
            <person name="Zhang D."/>
            <person name="Wang J.Y."/>
            <person name="Li Y.F."/>
            <person name="Zhong Z.M."/>
            <person name="Liu X."/>
            <person name="Yu X."/>
            <person name="Liu D.K."/>
            <person name="Tu X.D."/>
            <person name="Liu B."/>
            <person name="Hao Y."/>
            <person name="Liao X.Y."/>
            <person name="Jiang Y.T."/>
            <person name="Sun W.H."/>
            <person name="Chen J."/>
            <person name="Chen Y.Q."/>
            <person name="Ai Y."/>
            <person name="Zhai J.W."/>
            <person name="Wu S.S."/>
            <person name="Zhou Z."/>
            <person name="Hsiao Y.Y."/>
            <person name="Wu W.L."/>
            <person name="Chen Y.Y."/>
            <person name="Lin Y.F."/>
            <person name="Hsu J.L."/>
            <person name="Li C.Y."/>
            <person name="Wang Z.W."/>
            <person name="Zhao X."/>
            <person name="Zhong W.Y."/>
            <person name="Ma X.K."/>
            <person name="Ma L."/>
            <person name="Huang J."/>
            <person name="Chen G.Z."/>
            <person name="Huang M.Z."/>
            <person name="Huang L."/>
            <person name="Peng D.H."/>
            <person name="Luo Y.B."/>
            <person name="Zou S.Q."/>
            <person name="Chen S.P."/>
            <person name="Lan S."/>
            <person name="Tsai W.C."/>
            <person name="Van de Peer Y."/>
            <person name="Liu Z.J."/>
        </authorList>
    </citation>
    <scope>NUCLEOTIDE SEQUENCE [LARGE SCALE GENOMIC DNA]</scope>
    <source>
        <strain evidence="2">Lor288</strain>
    </source>
</reference>
<sequence>MESSSFSLEQDRESEDLGVCSWGREEQGKCPRRPTKGSPRSLMEEEDRRFQEFLHTTVDTPESWLARIYV</sequence>
<evidence type="ECO:0000313" key="2">
    <source>
        <dbReference type="EMBL" id="KAK8967575.1"/>
    </source>
</evidence>
<evidence type="ECO:0000313" key="3">
    <source>
        <dbReference type="Proteomes" id="UP001412067"/>
    </source>
</evidence>
<proteinExistence type="predicted"/>
<feature type="region of interest" description="Disordered" evidence="1">
    <location>
        <begin position="24"/>
        <end position="43"/>
    </location>
</feature>
<keyword evidence="3" id="KW-1185">Reference proteome</keyword>
<organism evidence="2 3">
    <name type="scientific">Platanthera guangdongensis</name>
    <dbReference type="NCBI Taxonomy" id="2320717"/>
    <lineage>
        <taxon>Eukaryota</taxon>
        <taxon>Viridiplantae</taxon>
        <taxon>Streptophyta</taxon>
        <taxon>Embryophyta</taxon>
        <taxon>Tracheophyta</taxon>
        <taxon>Spermatophyta</taxon>
        <taxon>Magnoliopsida</taxon>
        <taxon>Liliopsida</taxon>
        <taxon>Asparagales</taxon>
        <taxon>Orchidaceae</taxon>
        <taxon>Orchidoideae</taxon>
        <taxon>Orchideae</taxon>
        <taxon>Orchidinae</taxon>
        <taxon>Platanthera</taxon>
    </lineage>
</organism>
<dbReference type="Proteomes" id="UP001412067">
    <property type="component" value="Unassembled WGS sequence"/>
</dbReference>
<accession>A0ABR2MTR5</accession>
<comment type="caution">
    <text evidence="2">The sequence shown here is derived from an EMBL/GenBank/DDBJ whole genome shotgun (WGS) entry which is preliminary data.</text>
</comment>